<dbReference type="Proteomes" id="UP000809621">
    <property type="component" value="Unassembled WGS sequence"/>
</dbReference>
<comment type="caution">
    <text evidence="2">The sequence shown here is derived from an EMBL/GenBank/DDBJ whole genome shotgun (WGS) entry which is preliminary data.</text>
</comment>
<feature type="domain" description="Hemerythrin-like" evidence="1">
    <location>
        <begin position="2"/>
        <end position="135"/>
    </location>
</feature>
<protein>
    <submittedName>
        <fullName evidence="2">Hemerythrin domain-containing protein</fullName>
    </submittedName>
</protein>
<evidence type="ECO:0000313" key="3">
    <source>
        <dbReference type="Proteomes" id="UP000809621"/>
    </source>
</evidence>
<dbReference type="InterPro" id="IPR012312">
    <property type="entry name" value="Hemerythrin-like"/>
</dbReference>
<sequence>MMIEAIRREHGYMVRLLAILKKKLTALKAEETINYSLVYEIADYLCNHTEKTHHPKEDLIYRYYLDHYGMDKTITNLEDDHVQLSEKSHAFLTTVEMILQDAIVPTDIFSQQLGDFIRDQKTHLDIEEREILPRITDTFTVSDWQALEAQWGTQEDDPVFGETIADKYKQLAERVKGTEREYV</sequence>
<dbReference type="Gene3D" id="1.20.120.520">
    <property type="entry name" value="nmb1532 protein domain like"/>
    <property type="match status" value="1"/>
</dbReference>
<evidence type="ECO:0000259" key="1">
    <source>
        <dbReference type="Pfam" id="PF01814"/>
    </source>
</evidence>
<dbReference type="PANTHER" id="PTHR39966:SF1">
    <property type="entry name" value="HEMERYTHRIN-LIKE DOMAIN-CONTAINING PROTEIN"/>
    <property type="match status" value="1"/>
</dbReference>
<dbReference type="RefSeq" id="WP_205159054.1">
    <property type="nucleotide sequence ID" value="NZ_JAFEUM010000005.1"/>
</dbReference>
<proteinExistence type="predicted"/>
<organism evidence="2 3">
    <name type="scientific">Vibrio ulleungensis</name>
    <dbReference type="NCBI Taxonomy" id="2807619"/>
    <lineage>
        <taxon>Bacteria</taxon>
        <taxon>Pseudomonadati</taxon>
        <taxon>Pseudomonadota</taxon>
        <taxon>Gammaproteobacteria</taxon>
        <taxon>Vibrionales</taxon>
        <taxon>Vibrionaceae</taxon>
        <taxon>Vibrio</taxon>
    </lineage>
</organism>
<name>A0ABS2HKF9_9VIBR</name>
<reference evidence="2 3" key="1">
    <citation type="submission" date="2021-02" db="EMBL/GenBank/DDBJ databases">
        <authorList>
            <person name="Park J.-S."/>
        </authorList>
    </citation>
    <scope>NUCLEOTIDE SEQUENCE [LARGE SCALE GENOMIC DNA]</scope>
    <source>
        <strain evidence="2 3">188UL20-2</strain>
    </source>
</reference>
<gene>
    <name evidence="2" type="ORF">JQC93_14080</name>
</gene>
<dbReference type="PANTHER" id="PTHR39966">
    <property type="entry name" value="BLL2471 PROTEIN-RELATED"/>
    <property type="match status" value="1"/>
</dbReference>
<accession>A0ABS2HKF9</accession>
<evidence type="ECO:0000313" key="2">
    <source>
        <dbReference type="EMBL" id="MBM7037539.1"/>
    </source>
</evidence>
<dbReference type="Pfam" id="PF01814">
    <property type="entry name" value="Hemerythrin"/>
    <property type="match status" value="1"/>
</dbReference>
<keyword evidence="3" id="KW-1185">Reference proteome</keyword>
<dbReference type="EMBL" id="JAFEUM010000005">
    <property type="protein sequence ID" value="MBM7037539.1"/>
    <property type="molecule type" value="Genomic_DNA"/>
</dbReference>